<reference evidence="2" key="1">
    <citation type="submission" date="2025-08" db="UniProtKB">
        <authorList>
            <consortium name="RefSeq"/>
        </authorList>
    </citation>
    <scope>IDENTIFICATION</scope>
</reference>
<dbReference type="GeneID" id="106114205"/>
<protein>
    <submittedName>
        <fullName evidence="2">Uncharacterized protein LOC106114205 isoform X2</fullName>
    </submittedName>
</protein>
<evidence type="ECO:0000256" key="1">
    <source>
        <dbReference type="SAM" id="SignalP"/>
    </source>
</evidence>
<proteinExistence type="predicted"/>
<dbReference type="Proteomes" id="UP000694872">
    <property type="component" value="Unplaced"/>
</dbReference>
<gene>
    <name evidence="2" type="primary">LOC106114205</name>
</gene>
<keyword evidence="1" id="KW-0732">Signal</keyword>
<dbReference type="RefSeq" id="XP_013162766.1">
    <property type="nucleotide sequence ID" value="XM_013307312.1"/>
</dbReference>
<dbReference type="AlphaFoldDB" id="A0AAJ7E4U5"/>
<feature type="signal peptide" evidence="1">
    <location>
        <begin position="1"/>
        <end position="20"/>
    </location>
</feature>
<sequence length="79" mass="9038">MVQKMMFIILLVYLLDILYSKPQESNVIHSQSITTIVRTTANGTIITEVINGPVSSVSPNFRVNSSNKVYRSFFFRQPR</sequence>
<accession>A0AAJ7E4U5</accession>
<feature type="chain" id="PRO_5042460565" evidence="1">
    <location>
        <begin position="21"/>
        <end position="79"/>
    </location>
</feature>
<name>A0AAJ7E4U5_PAPXU</name>
<organism evidence="2">
    <name type="scientific">Papilio xuthus</name>
    <name type="common">Asian swallowtail butterfly</name>
    <dbReference type="NCBI Taxonomy" id="66420"/>
    <lineage>
        <taxon>Eukaryota</taxon>
        <taxon>Metazoa</taxon>
        <taxon>Ecdysozoa</taxon>
        <taxon>Arthropoda</taxon>
        <taxon>Hexapoda</taxon>
        <taxon>Insecta</taxon>
        <taxon>Pterygota</taxon>
        <taxon>Neoptera</taxon>
        <taxon>Endopterygota</taxon>
        <taxon>Lepidoptera</taxon>
        <taxon>Glossata</taxon>
        <taxon>Ditrysia</taxon>
        <taxon>Papilionoidea</taxon>
        <taxon>Papilionidae</taxon>
        <taxon>Papilioninae</taxon>
        <taxon>Papilio</taxon>
    </lineage>
</organism>
<evidence type="ECO:0000313" key="2">
    <source>
        <dbReference type="RefSeq" id="XP_013162766.1"/>
    </source>
</evidence>